<name>A0ABQ3WZG8_9ACTN</name>
<proteinExistence type="predicted"/>
<protein>
    <recommendedName>
        <fullName evidence="2">Sporulation and spore germination</fullName>
    </recommendedName>
</protein>
<gene>
    <name evidence="1" type="ORF">Aca07nite_88150</name>
</gene>
<accession>A0ABQ3WZG8</accession>
<reference evidence="1" key="1">
    <citation type="submission" date="2021-01" db="EMBL/GenBank/DDBJ databases">
        <title>Whole genome shotgun sequence of Actinoplanes capillaceus NBRC 16408.</title>
        <authorList>
            <person name="Komaki H."/>
            <person name="Tamura T."/>
        </authorList>
    </citation>
    <scope>NUCLEOTIDE SEQUENCE [LARGE SCALE GENOMIC DNA]</scope>
    <source>
        <strain evidence="1">NBRC 16408</strain>
    </source>
</reference>
<evidence type="ECO:0000313" key="1">
    <source>
        <dbReference type="EMBL" id="GID51540.1"/>
    </source>
</evidence>
<evidence type="ECO:0008006" key="2">
    <source>
        <dbReference type="Google" id="ProtNLM"/>
    </source>
</evidence>
<dbReference type="EMBL" id="BOMF01000189">
    <property type="protein sequence ID" value="GID51540.1"/>
    <property type="molecule type" value="Genomic_DNA"/>
</dbReference>
<comment type="caution">
    <text evidence="1">The sequence shown here is derived from an EMBL/GenBank/DDBJ whole genome shotgun (WGS) entry which is preliminary data.</text>
</comment>
<sequence length="289" mass="30722">MTVAISFAVATPAEAETPAEAPQPTSLTATSTISALTAAKQSGQRVGITEATSETAEFFATPDGRIAGVISASPVRYREGDRWVPIDLTLRRDADGTIEPVAHPDGLRISGARSAAFGELASLGEDAKRVAMGWKGALPEPKLEGNKATYVEVLPGVDLVIEATASGFEQFAVVESAEAAARYVKEISLALTGPGVAQASQDRQGRVRIRDEHGRQVADMPTPLMWDAAAENGRGAPIRQRVALDVTAEQVAGDNDLVTLYLKPDQDWLKGAEYPGNDRSPNRPIHGRW</sequence>
<dbReference type="RefSeq" id="WP_204301667.1">
    <property type="nucleotide sequence ID" value="NZ_BAAAGQ010000060.1"/>
</dbReference>
<organism evidence="1">
    <name type="scientific">Actinoplanes campanulatus</name>
    <dbReference type="NCBI Taxonomy" id="113559"/>
    <lineage>
        <taxon>Bacteria</taxon>
        <taxon>Bacillati</taxon>
        <taxon>Actinomycetota</taxon>
        <taxon>Actinomycetes</taxon>
        <taxon>Micromonosporales</taxon>
        <taxon>Micromonosporaceae</taxon>
        <taxon>Actinoplanes</taxon>
    </lineage>
</organism>